<evidence type="ECO:0000256" key="6">
    <source>
        <dbReference type="SAM" id="Phobius"/>
    </source>
</evidence>
<dbReference type="InterPro" id="IPR050189">
    <property type="entry name" value="MFS_Efflux_Transporters"/>
</dbReference>
<keyword evidence="5 6" id="KW-0472">Membrane</keyword>
<feature type="transmembrane region" description="Helical" evidence="6">
    <location>
        <begin position="77"/>
        <end position="97"/>
    </location>
</feature>
<gene>
    <name evidence="8" type="ORF">RM445_24655</name>
</gene>
<keyword evidence="9" id="KW-1185">Reference proteome</keyword>
<dbReference type="RefSeq" id="WP_311559224.1">
    <property type="nucleotide sequence ID" value="NZ_JAVREJ010000020.1"/>
</dbReference>
<evidence type="ECO:0000256" key="1">
    <source>
        <dbReference type="ARBA" id="ARBA00004651"/>
    </source>
</evidence>
<dbReference type="Gene3D" id="1.20.1250.20">
    <property type="entry name" value="MFS general substrate transporter like domains"/>
    <property type="match status" value="2"/>
</dbReference>
<feature type="transmembrane region" description="Helical" evidence="6">
    <location>
        <begin position="160"/>
        <end position="179"/>
    </location>
</feature>
<feature type="transmembrane region" description="Helical" evidence="6">
    <location>
        <begin position="44"/>
        <end position="65"/>
    </location>
</feature>
<dbReference type="CDD" id="cd17324">
    <property type="entry name" value="MFS_NepI_like"/>
    <property type="match status" value="1"/>
</dbReference>
<reference evidence="9" key="1">
    <citation type="submission" date="2023-07" db="EMBL/GenBank/DDBJ databases">
        <title>30 novel species of actinomycetes from the DSMZ collection.</title>
        <authorList>
            <person name="Nouioui I."/>
        </authorList>
    </citation>
    <scope>NUCLEOTIDE SEQUENCE [LARGE SCALE GENOMIC DNA]</scope>
    <source>
        <strain evidence="9">DSM 45834</strain>
    </source>
</reference>
<name>A0ABU2NI70_9PSEU</name>
<feature type="transmembrane region" description="Helical" evidence="6">
    <location>
        <begin position="134"/>
        <end position="154"/>
    </location>
</feature>
<keyword evidence="3 6" id="KW-0812">Transmembrane</keyword>
<proteinExistence type="predicted"/>
<dbReference type="Pfam" id="PF07690">
    <property type="entry name" value="MFS_1"/>
    <property type="match status" value="1"/>
</dbReference>
<feature type="transmembrane region" description="Helical" evidence="6">
    <location>
        <begin position="234"/>
        <end position="255"/>
    </location>
</feature>
<evidence type="ECO:0000256" key="3">
    <source>
        <dbReference type="ARBA" id="ARBA00022692"/>
    </source>
</evidence>
<dbReference type="InterPro" id="IPR020846">
    <property type="entry name" value="MFS_dom"/>
</dbReference>
<evidence type="ECO:0000313" key="8">
    <source>
        <dbReference type="EMBL" id="MDT0352718.1"/>
    </source>
</evidence>
<feature type="transmembrane region" description="Helical" evidence="6">
    <location>
        <begin position="103"/>
        <end position="122"/>
    </location>
</feature>
<sequence>MPIAIVALALGASGIGLAEFAVMGLLPDIATDLAVSLSTAGNLVTAYAVGVVVGAPLLTAAAVRLQRRTALLLFMRLFAAGNALAGIAPNLGLLLVARFLSGLPHGAFIGVGALVATSLVPVERRSSAVASMTLGVTVANVVGVPATTVIGGLAGWRMSFGVIAGIGLLCVAAIAATVPRRTTTQRPSLSAELVALRRPAVLLVLGVVVLGASGMFAFYTFITPTLTDRTGFGSAAIPILLMVCGLGMTAGTVVGGMLSDRFGPRRVVVVLLAAQAVLLTVAVFAMRSPIVAPVLVFAVGAVGLGFFPPVQSMVMQAAGDASTLASAAIQSAFNVANALGASLGGLALAAGLGLAAPPAAGALLSVFGLVPALVMVSMARRRNRPAALLPE</sequence>
<dbReference type="PANTHER" id="PTHR43124">
    <property type="entry name" value="PURINE EFFLUX PUMP PBUE"/>
    <property type="match status" value="1"/>
</dbReference>
<accession>A0ABU2NI70</accession>
<dbReference type="SUPFAM" id="SSF103473">
    <property type="entry name" value="MFS general substrate transporter"/>
    <property type="match status" value="1"/>
</dbReference>
<organism evidence="8 9">
    <name type="scientific">Pseudonocardia charpentierae</name>
    <dbReference type="NCBI Taxonomy" id="3075545"/>
    <lineage>
        <taxon>Bacteria</taxon>
        <taxon>Bacillati</taxon>
        <taxon>Actinomycetota</taxon>
        <taxon>Actinomycetes</taxon>
        <taxon>Pseudonocardiales</taxon>
        <taxon>Pseudonocardiaceae</taxon>
        <taxon>Pseudonocardia</taxon>
    </lineage>
</organism>
<evidence type="ECO:0000313" key="9">
    <source>
        <dbReference type="Proteomes" id="UP001183202"/>
    </source>
</evidence>
<protein>
    <submittedName>
        <fullName evidence="8">MFS transporter</fullName>
    </submittedName>
</protein>
<dbReference type="InterPro" id="IPR011701">
    <property type="entry name" value="MFS"/>
</dbReference>
<keyword evidence="4 6" id="KW-1133">Transmembrane helix</keyword>
<evidence type="ECO:0000256" key="4">
    <source>
        <dbReference type="ARBA" id="ARBA00022989"/>
    </source>
</evidence>
<evidence type="ECO:0000259" key="7">
    <source>
        <dbReference type="PROSITE" id="PS50850"/>
    </source>
</evidence>
<feature type="transmembrane region" description="Helical" evidence="6">
    <location>
        <begin position="267"/>
        <end position="284"/>
    </location>
</feature>
<evidence type="ECO:0000256" key="2">
    <source>
        <dbReference type="ARBA" id="ARBA00022475"/>
    </source>
</evidence>
<keyword evidence="2" id="KW-1003">Cell membrane</keyword>
<feature type="transmembrane region" description="Helical" evidence="6">
    <location>
        <begin position="331"/>
        <end position="353"/>
    </location>
</feature>
<comment type="subcellular location">
    <subcellularLocation>
        <location evidence="1">Cell membrane</location>
        <topology evidence="1">Multi-pass membrane protein</topology>
    </subcellularLocation>
</comment>
<dbReference type="InterPro" id="IPR036259">
    <property type="entry name" value="MFS_trans_sf"/>
</dbReference>
<dbReference type="PROSITE" id="PS50850">
    <property type="entry name" value="MFS"/>
    <property type="match status" value="1"/>
</dbReference>
<feature type="domain" description="Major facilitator superfamily (MFS) profile" evidence="7">
    <location>
        <begin position="4"/>
        <end position="383"/>
    </location>
</feature>
<dbReference type="PANTHER" id="PTHR43124:SF3">
    <property type="entry name" value="CHLORAMPHENICOL EFFLUX PUMP RV0191"/>
    <property type="match status" value="1"/>
</dbReference>
<dbReference type="EMBL" id="JAVREJ010000020">
    <property type="protein sequence ID" value="MDT0352718.1"/>
    <property type="molecule type" value="Genomic_DNA"/>
</dbReference>
<evidence type="ECO:0000256" key="5">
    <source>
        <dbReference type="ARBA" id="ARBA00023136"/>
    </source>
</evidence>
<feature type="transmembrane region" description="Helical" evidence="6">
    <location>
        <begin position="359"/>
        <end position="379"/>
    </location>
</feature>
<feature type="transmembrane region" description="Helical" evidence="6">
    <location>
        <begin position="200"/>
        <end position="222"/>
    </location>
</feature>
<dbReference type="Proteomes" id="UP001183202">
    <property type="component" value="Unassembled WGS sequence"/>
</dbReference>
<feature type="transmembrane region" description="Helical" evidence="6">
    <location>
        <begin position="290"/>
        <end position="310"/>
    </location>
</feature>
<comment type="caution">
    <text evidence="8">The sequence shown here is derived from an EMBL/GenBank/DDBJ whole genome shotgun (WGS) entry which is preliminary data.</text>
</comment>